<dbReference type="InterPro" id="IPR053745">
    <property type="entry name" value="Viral_Tail_Comp_sf"/>
</dbReference>
<reference evidence="1 2" key="1">
    <citation type="submission" date="2022-04" db="EMBL/GenBank/DDBJ databases">
        <title>Hymenobacter sp. isolated from the air.</title>
        <authorList>
            <person name="Won M."/>
            <person name="Lee C.-M."/>
            <person name="Woen H.-Y."/>
            <person name="Kwon S.-W."/>
        </authorList>
    </citation>
    <scope>NUCLEOTIDE SEQUENCE [LARGE SCALE GENOMIC DNA]</scope>
    <source>
        <strain evidence="2">5516 S-25</strain>
    </source>
</reference>
<evidence type="ECO:0000313" key="1">
    <source>
        <dbReference type="EMBL" id="UPL50528.1"/>
    </source>
</evidence>
<name>A0ABY4JCI6_9BACT</name>
<gene>
    <name evidence="1" type="ORF">MWH26_06375</name>
</gene>
<keyword evidence="2" id="KW-1185">Reference proteome</keyword>
<organism evidence="1 2">
    <name type="scientific">Hymenobacter sublimis</name>
    <dbReference type="NCBI Taxonomy" id="2933777"/>
    <lineage>
        <taxon>Bacteria</taxon>
        <taxon>Pseudomonadati</taxon>
        <taxon>Bacteroidota</taxon>
        <taxon>Cytophagia</taxon>
        <taxon>Cytophagales</taxon>
        <taxon>Hymenobacteraceae</taxon>
        <taxon>Hymenobacter</taxon>
    </lineage>
</organism>
<protein>
    <submittedName>
        <fullName evidence="1">DUF3168 domain-containing protein</fullName>
    </submittedName>
</protein>
<dbReference type="Proteomes" id="UP000829647">
    <property type="component" value="Chromosome"/>
</dbReference>
<dbReference type="InterPro" id="IPR021508">
    <property type="entry name" value="Gp17-like"/>
</dbReference>
<evidence type="ECO:0000313" key="2">
    <source>
        <dbReference type="Proteomes" id="UP000829647"/>
    </source>
</evidence>
<dbReference type="Pfam" id="PF11367">
    <property type="entry name" value="Tail_completion_gp17"/>
    <property type="match status" value="1"/>
</dbReference>
<dbReference type="Gene3D" id="3.30.2000.30">
    <property type="match status" value="1"/>
</dbReference>
<dbReference type="EMBL" id="CP095848">
    <property type="protein sequence ID" value="UPL50528.1"/>
    <property type="molecule type" value="Genomic_DNA"/>
</dbReference>
<accession>A0ABY4JCI6</accession>
<sequence>MFDPDIEVQKAIYAAVTTPVITLGDQVVPVYSHVPSTASAPYILLSQVSTAATSGAMACKYAECVFQLTILTSFPDPGIAYDLPIYTISGQVVNALDGKKLPLADGYSMRPLVVDYKRNASRYNNNSLEVLRYIRVKTIVFKNK</sequence>
<dbReference type="RefSeq" id="WP_247976540.1">
    <property type="nucleotide sequence ID" value="NZ_CP095848.1"/>
</dbReference>
<proteinExistence type="predicted"/>